<accession>A0A6B1FFR0</accession>
<dbReference type="Gene3D" id="1.10.3290.10">
    <property type="entry name" value="Fido-like domain"/>
    <property type="match status" value="1"/>
</dbReference>
<dbReference type="AlphaFoldDB" id="A0A6B1FFR0"/>
<evidence type="ECO:0000313" key="1">
    <source>
        <dbReference type="EMBL" id="MYG39082.1"/>
    </source>
</evidence>
<sequence>MGCKVYRHNPDAGTGAEHARRLTLDTLDTGDTAGRRRHSNEDVVVGDLYGKIVHRPPPAEQLEQRLADLCAFVNDDTPAAFIHPVVQAVALHLWRRISR</sequence>
<dbReference type="SUPFAM" id="SSF140931">
    <property type="entry name" value="Fic-like"/>
    <property type="match status" value="1"/>
</dbReference>
<organism evidence="1">
    <name type="scientific">Synechococcus sp. SB0676_bin_10</name>
    <dbReference type="NCBI Taxonomy" id="2604869"/>
    <lineage>
        <taxon>Bacteria</taxon>
        <taxon>Bacillati</taxon>
        <taxon>Cyanobacteriota</taxon>
        <taxon>Cyanophyceae</taxon>
        <taxon>Synechococcales</taxon>
        <taxon>Synechococcaceae</taxon>
        <taxon>Synechococcus</taxon>
    </lineage>
</organism>
<proteinExistence type="predicted"/>
<reference evidence="1" key="1">
    <citation type="submission" date="2019-09" db="EMBL/GenBank/DDBJ databases">
        <title>Characterisation of the sponge microbiome using genome-centric metagenomics.</title>
        <authorList>
            <person name="Engelberts J.P."/>
            <person name="Robbins S.J."/>
            <person name="De Goeij J.M."/>
            <person name="Aranda M."/>
            <person name="Bell S.C."/>
            <person name="Webster N.S."/>
        </authorList>
    </citation>
    <scope>NUCLEOTIDE SEQUENCE</scope>
    <source>
        <strain evidence="1">SB0676_bin_10</strain>
    </source>
</reference>
<protein>
    <submittedName>
        <fullName evidence="1">Uncharacterized protein</fullName>
    </submittedName>
</protein>
<comment type="caution">
    <text evidence="1">The sequence shown here is derived from an EMBL/GenBank/DDBJ whole genome shotgun (WGS) entry which is preliminary data.</text>
</comment>
<dbReference type="EMBL" id="VYDO01000285">
    <property type="protein sequence ID" value="MYG39082.1"/>
    <property type="molecule type" value="Genomic_DNA"/>
</dbReference>
<dbReference type="InterPro" id="IPR036597">
    <property type="entry name" value="Fido-like_dom_sf"/>
</dbReference>
<name>A0A6B1FFR0_9SYNE</name>
<gene>
    <name evidence="1" type="ORF">F4162_09060</name>
</gene>